<proteinExistence type="predicted"/>
<evidence type="ECO:0000256" key="2">
    <source>
        <dbReference type="ARBA" id="ARBA00022553"/>
    </source>
</evidence>
<evidence type="ECO:0000256" key="1">
    <source>
        <dbReference type="ARBA" id="ARBA00022450"/>
    </source>
</evidence>
<dbReference type="EMBL" id="CACVAQ010000366">
    <property type="protein sequence ID" value="CAA6825600.1"/>
    <property type="molecule type" value="Genomic_DNA"/>
</dbReference>
<dbReference type="AlphaFoldDB" id="A0A6S6U8I6"/>
<dbReference type="Pfam" id="PF00550">
    <property type="entry name" value="PP-binding"/>
    <property type="match status" value="1"/>
</dbReference>
<protein>
    <submittedName>
        <fullName evidence="4">Acyl carrier protein</fullName>
    </submittedName>
</protein>
<dbReference type="InterPro" id="IPR006162">
    <property type="entry name" value="Ppantetheine_attach_site"/>
</dbReference>
<evidence type="ECO:0000313" key="4">
    <source>
        <dbReference type="EMBL" id="CAA6825600.1"/>
    </source>
</evidence>
<accession>A0A6S6U8I6</accession>
<dbReference type="InterPro" id="IPR036736">
    <property type="entry name" value="ACP-like_sf"/>
</dbReference>
<evidence type="ECO:0000259" key="3">
    <source>
        <dbReference type="PROSITE" id="PS50075"/>
    </source>
</evidence>
<organism evidence="4">
    <name type="scientific">uncultured Aureispira sp</name>
    <dbReference type="NCBI Taxonomy" id="1331704"/>
    <lineage>
        <taxon>Bacteria</taxon>
        <taxon>Pseudomonadati</taxon>
        <taxon>Bacteroidota</taxon>
        <taxon>Saprospiria</taxon>
        <taxon>Saprospirales</taxon>
        <taxon>Saprospiraceae</taxon>
        <taxon>Aureispira</taxon>
        <taxon>environmental samples</taxon>
    </lineage>
</organism>
<dbReference type="Gene3D" id="1.10.1200.10">
    <property type="entry name" value="ACP-like"/>
    <property type="match status" value="1"/>
</dbReference>
<gene>
    <name evidence="4" type="ORF">HELGO_WM20357</name>
</gene>
<dbReference type="PROSITE" id="PS50075">
    <property type="entry name" value="CARRIER"/>
    <property type="match status" value="1"/>
</dbReference>
<name>A0A6S6U8I6_9BACT</name>
<dbReference type="SUPFAM" id="SSF47336">
    <property type="entry name" value="ACP-like"/>
    <property type="match status" value="1"/>
</dbReference>
<reference evidence="4" key="1">
    <citation type="submission" date="2020-01" db="EMBL/GenBank/DDBJ databases">
        <authorList>
            <person name="Meier V. D."/>
            <person name="Meier V D."/>
        </authorList>
    </citation>
    <scope>NUCLEOTIDE SEQUENCE</scope>
    <source>
        <strain evidence="4">HLG_WM_MAG_10</strain>
    </source>
</reference>
<dbReference type="PROSITE" id="PS00012">
    <property type="entry name" value="PHOSPHOPANTETHEINE"/>
    <property type="match status" value="1"/>
</dbReference>
<keyword evidence="2" id="KW-0597">Phosphoprotein</keyword>
<sequence>MEIIALKEKLKQQIIDYLNLIDVEPADLKDDSPLFGPEGELGLDSIDSVELLVLLEREYELKITDPKEGRKVLIDVNSMAQYIIDNVEAK</sequence>
<keyword evidence="1" id="KW-0596">Phosphopantetheine</keyword>
<feature type="domain" description="Carrier" evidence="3">
    <location>
        <begin position="4"/>
        <end position="87"/>
    </location>
</feature>
<dbReference type="InterPro" id="IPR009081">
    <property type="entry name" value="PP-bd_ACP"/>
</dbReference>